<dbReference type="Proteomes" id="UP000078237">
    <property type="component" value="Unassembled WGS sequence"/>
</dbReference>
<reference evidence="2 3" key="1">
    <citation type="journal article" date="2016" name="Genome Announc.">
        <title>Genome Sequence of Madurella mycetomatis mm55, Isolated from a Human Mycetoma Case in Sudan.</title>
        <authorList>
            <person name="Smit S."/>
            <person name="Derks M.F."/>
            <person name="Bervoets S."/>
            <person name="Fahal A."/>
            <person name="van Leeuwen W."/>
            <person name="van Belkum A."/>
            <person name="van de Sande W.W."/>
        </authorList>
    </citation>
    <scope>NUCLEOTIDE SEQUENCE [LARGE SCALE GENOMIC DNA]</scope>
    <source>
        <strain evidence="3">mm55</strain>
    </source>
</reference>
<gene>
    <name evidence="2" type="ORF">MMYC01_204699</name>
</gene>
<evidence type="ECO:0000313" key="3">
    <source>
        <dbReference type="Proteomes" id="UP000078237"/>
    </source>
</evidence>
<comment type="caution">
    <text evidence="2">The sequence shown here is derived from an EMBL/GenBank/DDBJ whole genome shotgun (WGS) entry which is preliminary data.</text>
</comment>
<dbReference type="OrthoDB" id="3358750at2759"/>
<accession>A0A175W799</accession>
<feature type="region of interest" description="Disordered" evidence="1">
    <location>
        <begin position="1"/>
        <end position="68"/>
    </location>
</feature>
<dbReference type="VEuPathDB" id="FungiDB:MMYC01_204699"/>
<protein>
    <submittedName>
        <fullName evidence="2">Uncharacterized protein</fullName>
    </submittedName>
</protein>
<evidence type="ECO:0000256" key="1">
    <source>
        <dbReference type="SAM" id="MobiDB-lite"/>
    </source>
</evidence>
<proteinExistence type="predicted"/>
<dbReference type="AlphaFoldDB" id="A0A175W799"/>
<sequence>MPKGGNAPNADPNSTKDPSSKSEAKAMMAQEEHETRKEHSKSGANTGEKQGMEYVPRKTHTADVPHND</sequence>
<organism evidence="2 3">
    <name type="scientific">Madurella mycetomatis</name>
    <dbReference type="NCBI Taxonomy" id="100816"/>
    <lineage>
        <taxon>Eukaryota</taxon>
        <taxon>Fungi</taxon>
        <taxon>Dikarya</taxon>
        <taxon>Ascomycota</taxon>
        <taxon>Pezizomycotina</taxon>
        <taxon>Sordariomycetes</taxon>
        <taxon>Sordariomycetidae</taxon>
        <taxon>Sordariales</taxon>
        <taxon>Sordariales incertae sedis</taxon>
        <taxon>Madurella</taxon>
    </lineage>
</organism>
<dbReference type="EMBL" id="LCTW02000089">
    <property type="protein sequence ID" value="KXX79351.1"/>
    <property type="molecule type" value="Genomic_DNA"/>
</dbReference>
<feature type="compositionally biased region" description="Basic and acidic residues" evidence="1">
    <location>
        <begin position="18"/>
        <end position="41"/>
    </location>
</feature>
<keyword evidence="3" id="KW-1185">Reference proteome</keyword>
<name>A0A175W799_9PEZI</name>
<evidence type="ECO:0000313" key="2">
    <source>
        <dbReference type="EMBL" id="KXX79351.1"/>
    </source>
</evidence>